<gene>
    <name evidence="2" type="ORF">EE52_0210875</name>
    <name evidence="1" type="ORF">F3B44_11450</name>
    <name evidence="3" type="ORF">FSA08_11390</name>
</gene>
<reference evidence="2" key="1">
    <citation type="book" date="2014" name="THE 24TH EUROPEAN CONGRESS OF CLINICAL MICROBIOLOGY AND INFECTIOUS DISEASES" publisher="ECCMID 2014" city="Barcelona, Spain">
        <title>Identification of resistance genes in three multidrug-resistant Bacteroides fragilis isolates by whole genome sequencing.</title>
        <editorList>
            <person name="Unknown"/>
            <person name="A."/>
        </editorList>
        <authorList>
            <person name="Sydenham T.V."/>
            <person name="Hasman H."/>
            <person name="Wang M."/>
            <person name="Soki J."/>
            <person name="Nagy E."/>
            <person name="Justesen U.S."/>
        </authorList>
    </citation>
    <scope>NUCLEOTIDE SEQUENCE</scope>
    <source>
        <strain evidence="2">DCMOUH0018B</strain>
    </source>
</reference>
<evidence type="ECO:0000313" key="5">
    <source>
        <dbReference type="Proteomes" id="UP000479773"/>
    </source>
</evidence>
<organism evidence="2">
    <name type="scientific">Bacteroides fragilis</name>
    <dbReference type="NCBI Taxonomy" id="817"/>
    <lineage>
        <taxon>Bacteria</taxon>
        <taxon>Pseudomonadati</taxon>
        <taxon>Bacteroidota</taxon>
        <taxon>Bacteroidia</taxon>
        <taxon>Bacteroidales</taxon>
        <taxon>Bacteroidaceae</taxon>
        <taxon>Bacteroides</taxon>
    </lineage>
</organism>
<dbReference type="AlphaFoldDB" id="A0A0I9UR34"/>
<evidence type="ECO:0000313" key="3">
    <source>
        <dbReference type="EMBL" id="TWV73601.1"/>
    </source>
</evidence>
<dbReference type="Proteomes" id="UP000479773">
    <property type="component" value="Unassembled WGS sequence"/>
</dbReference>
<sequence>MAIQMELYELKNLCMEMASLGAANYVKQTIPAKDLISQREAYRLFQECRVKRWQKDGRVSTIRGGSSIHSKVLYSRAELMAVDKSEKINSIINK</sequence>
<comment type="caution">
    <text evidence="2">The sequence shown here is derived from an EMBL/GenBank/DDBJ whole genome shotgun (WGS) entry which is preliminary data.</text>
</comment>
<evidence type="ECO:0000313" key="4">
    <source>
        <dbReference type="Proteomes" id="UP000318041"/>
    </source>
</evidence>
<dbReference type="PATRIC" id="fig|817.53.peg.2251"/>
<evidence type="ECO:0000313" key="2">
    <source>
        <dbReference type="EMBL" id="KFX74719.1"/>
    </source>
</evidence>
<dbReference type="GeneID" id="82188899"/>
<reference evidence="1 5" key="3">
    <citation type="journal article" date="2019" name="Nat. Med.">
        <title>A library of human gut bacterial isolates paired with longitudinal multiomics data enables mechanistic microbiome research.</title>
        <authorList>
            <person name="Poyet M."/>
            <person name="Groussin M."/>
            <person name="Gibbons S.M."/>
            <person name="Avila-Pacheco J."/>
            <person name="Jiang X."/>
            <person name="Kearney S.M."/>
            <person name="Perrotta A.R."/>
            <person name="Berdy B."/>
            <person name="Zhao S."/>
            <person name="Lieberman T.D."/>
            <person name="Swanson P.K."/>
            <person name="Smith M."/>
            <person name="Roesemann S."/>
            <person name="Alexander J.E."/>
            <person name="Rich S.A."/>
            <person name="Livny J."/>
            <person name="Vlamakis H."/>
            <person name="Clish C."/>
            <person name="Bullock K."/>
            <person name="Deik A."/>
            <person name="Scott J."/>
            <person name="Pierce K.A."/>
            <person name="Xavier R.J."/>
            <person name="Alm E.J."/>
        </authorList>
    </citation>
    <scope>NUCLEOTIDE SEQUENCE [LARGE SCALE GENOMIC DNA]</scope>
    <source>
        <strain evidence="1 5">BIOML-A106</strain>
    </source>
</reference>
<evidence type="ECO:0000313" key="1">
    <source>
        <dbReference type="EMBL" id="KAA4752309.1"/>
    </source>
</evidence>
<accession>A0A0I9UR34</accession>
<protein>
    <recommendedName>
        <fullName evidence="6">DNA-binding protein</fullName>
    </recommendedName>
</protein>
<reference evidence="3 4" key="4">
    <citation type="submission" date="2019-08" db="EMBL/GenBank/DDBJ databases">
        <title>Genome sequencing of Bacteroides fragilis Sample_iSURF_9.</title>
        <authorList>
            <person name="Chandler J.E."/>
            <person name="Ruoff K.L."/>
            <person name="Price C.E."/>
            <person name="Valls R.A."/>
            <person name="O'Toole G.A."/>
        </authorList>
    </citation>
    <scope>NUCLEOTIDE SEQUENCE [LARGE SCALE GENOMIC DNA]</scope>
    <source>
        <strain evidence="3 4">CFPLTA004_1B</strain>
    </source>
</reference>
<dbReference type="Proteomes" id="UP000318041">
    <property type="component" value="Unassembled WGS sequence"/>
</dbReference>
<dbReference type="EMBL" id="VOHY01000008">
    <property type="protein sequence ID" value="TWV73601.1"/>
    <property type="molecule type" value="Genomic_DNA"/>
</dbReference>
<dbReference type="EMBL" id="JMZZ02000108">
    <property type="protein sequence ID" value="KFX74719.1"/>
    <property type="molecule type" value="Genomic_DNA"/>
</dbReference>
<reference evidence="2" key="2">
    <citation type="submission" date="2014-07" db="EMBL/GenBank/DDBJ databases">
        <title>Genetics and epidemiology of antimicrobial resistance in B. fragilis group.</title>
        <authorList>
            <person name="Sydenham T.V."/>
            <person name="Hasman H."/>
            <person name="Kemp M."/>
            <person name="Justesen U.S."/>
        </authorList>
    </citation>
    <scope>NUCLEOTIDE SEQUENCE [LARGE SCALE GENOMIC DNA]</scope>
    <source>
        <strain evidence="2">DCMOUH0018B</strain>
    </source>
</reference>
<name>A0A0I9UR34_BACFG</name>
<proteinExistence type="predicted"/>
<evidence type="ECO:0008006" key="6">
    <source>
        <dbReference type="Google" id="ProtNLM"/>
    </source>
</evidence>
<dbReference type="EMBL" id="VWEQ01000009">
    <property type="protein sequence ID" value="KAA4752309.1"/>
    <property type="molecule type" value="Genomic_DNA"/>
</dbReference>
<dbReference type="RefSeq" id="WP_005655479.1">
    <property type="nucleotide sequence ID" value="NZ_CP036542.1"/>
</dbReference>